<dbReference type="Pfam" id="PF10765">
    <property type="entry name" value="Phage_P22_NinX"/>
    <property type="match status" value="1"/>
</dbReference>
<evidence type="ECO:0000313" key="2">
    <source>
        <dbReference type="Proteomes" id="UP000494120"/>
    </source>
</evidence>
<evidence type="ECO:0008006" key="3">
    <source>
        <dbReference type="Google" id="ProtNLM"/>
    </source>
</evidence>
<comment type="caution">
    <text evidence="1">The sequence shown here is derived from an EMBL/GenBank/DDBJ whole genome shotgun (WGS) entry which is preliminary data.</text>
</comment>
<gene>
    <name evidence="1" type="ORF">BLA17378_05302</name>
</gene>
<proteinExistence type="predicted"/>
<dbReference type="EMBL" id="CABVQG010000021">
    <property type="protein sequence ID" value="VWD01986.1"/>
    <property type="molecule type" value="Genomic_DNA"/>
</dbReference>
<evidence type="ECO:0000313" key="1">
    <source>
        <dbReference type="EMBL" id="VWD01986.1"/>
    </source>
</evidence>
<name>A0ABY6Y2D7_9BURK</name>
<organism evidence="1 2">
    <name type="scientific">Burkholderia aenigmatica</name>
    <dbReference type="NCBI Taxonomy" id="2015348"/>
    <lineage>
        <taxon>Bacteria</taxon>
        <taxon>Pseudomonadati</taxon>
        <taxon>Pseudomonadota</taxon>
        <taxon>Betaproteobacteria</taxon>
        <taxon>Burkholderiales</taxon>
        <taxon>Burkholderiaceae</taxon>
        <taxon>Burkholderia</taxon>
        <taxon>Burkholderia cepacia complex</taxon>
    </lineage>
</organism>
<reference evidence="1 2" key="1">
    <citation type="submission" date="2019-09" db="EMBL/GenBank/DDBJ databases">
        <authorList>
            <person name="Depoorter E."/>
        </authorList>
    </citation>
    <scope>NUCLEOTIDE SEQUENCE [LARGE SCALE GENOMIC DNA]</scope>
    <source>
        <strain evidence="1 2">R-17378</strain>
    </source>
</reference>
<keyword evidence="2" id="KW-1185">Reference proteome</keyword>
<dbReference type="Proteomes" id="UP000494120">
    <property type="component" value="Unassembled WGS sequence"/>
</dbReference>
<accession>A0ABY6Y2D7</accession>
<dbReference type="InterPro" id="IPR019701">
    <property type="entry name" value="Phage_P22_NinX"/>
</dbReference>
<protein>
    <recommendedName>
        <fullName evidence="3">DUF2591 domain-containing protein</fullName>
    </recommendedName>
</protein>
<dbReference type="RefSeq" id="WP_174959663.1">
    <property type="nucleotide sequence ID" value="NZ_CABVQG010000021.1"/>
</dbReference>
<sequence>MRVSELSGALLDYWVARCELTGALRGHELRRKVGGVCLIVDLADDTVVGYICEGVRGRYRARKDWNLVHGEWCYQPSEDWTYGGPIIDRDHIGVLPVGVDWSAWASGEMDRTATGPTALVAAMRAKVVSCFGHNVTEGSSA</sequence>